<reference evidence="3" key="1">
    <citation type="journal article" date="2021" name="PeerJ">
        <title>Extensive microbial diversity within the chicken gut microbiome revealed by metagenomics and culture.</title>
        <authorList>
            <person name="Gilroy R."/>
            <person name="Ravi A."/>
            <person name="Getino M."/>
            <person name="Pursley I."/>
            <person name="Horton D.L."/>
            <person name="Alikhan N.F."/>
            <person name="Baker D."/>
            <person name="Gharbi K."/>
            <person name="Hall N."/>
            <person name="Watson M."/>
            <person name="Adriaenssens E.M."/>
            <person name="Foster-Nyarko E."/>
            <person name="Jarju S."/>
            <person name="Secka A."/>
            <person name="Antonio M."/>
            <person name="Oren A."/>
            <person name="Chaudhuri R.R."/>
            <person name="La Ragione R."/>
            <person name="Hildebrand F."/>
            <person name="Pallen M.J."/>
        </authorList>
    </citation>
    <scope>NUCLEOTIDE SEQUENCE</scope>
    <source>
        <strain evidence="3">ChiBcec18-1249</strain>
    </source>
</reference>
<evidence type="ECO:0000259" key="2">
    <source>
        <dbReference type="PROSITE" id="PS50943"/>
    </source>
</evidence>
<dbReference type="SMART" id="SM00530">
    <property type="entry name" value="HTH_XRE"/>
    <property type="match status" value="1"/>
</dbReference>
<dbReference type="CDD" id="cd00093">
    <property type="entry name" value="HTH_XRE"/>
    <property type="match status" value="1"/>
</dbReference>
<dbReference type="AlphaFoldDB" id="A0A9D2LIC0"/>
<dbReference type="EMBL" id="DWZJ01000051">
    <property type="protein sequence ID" value="HJB13277.1"/>
    <property type="molecule type" value="Genomic_DNA"/>
</dbReference>
<name>A0A9D2LIC0_9FIRM</name>
<dbReference type="Gene3D" id="1.10.260.40">
    <property type="entry name" value="lambda repressor-like DNA-binding domains"/>
    <property type="match status" value="1"/>
</dbReference>
<evidence type="ECO:0000313" key="4">
    <source>
        <dbReference type="Proteomes" id="UP000823824"/>
    </source>
</evidence>
<comment type="caution">
    <text evidence="3">The sequence shown here is derived from an EMBL/GenBank/DDBJ whole genome shotgun (WGS) entry which is preliminary data.</text>
</comment>
<dbReference type="PANTHER" id="PTHR46558">
    <property type="entry name" value="TRACRIPTIONAL REGULATORY PROTEIN-RELATED-RELATED"/>
    <property type="match status" value="1"/>
</dbReference>
<dbReference type="InterPro" id="IPR010982">
    <property type="entry name" value="Lambda_DNA-bd_dom_sf"/>
</dbReference>
<dbReference type="Pfam" id="PF13560">
    <property type="entry name" value="HTH_31"/>
    <property type="match status" value="1"/>
</dbReference>
<protein>
    <submittedName>
        <fullName evidence="3">Helix-turn-helix domain-containing protein</fullName>
    </submittedName>
</protein>
<proteinExistence type="predicted"/>
<dbReference type="Proteomes" id="UP000823824">
    <property type="component" value="Unassembled WGS sequence"/>
</dbReference>
<reference evidence="3" key="2">
    <citation type="submission" date="2021-04" db="EMBL/GenBank/DDBJ databases">
        <authorList>
            <person name="Gilroy R."/>
        </authorList>
    </citation>
    <scope>NUCLEOTIDE SEQUENCE</scope>
    <source>
        <strain evidence="3">ChiBcec18-1249</strain>
    </source>
</reference>
<evidence type="ECO:0000256" key="1">
    <source>
        <dbReference type="ARBA" id="ARBA00023125"/>
    </source>
</evidence>
<dbReference type="InterPro" id="IPR001387">
    <property type="entry name" value="Cro/C1-type_HTH"/>
</dbReference>
<gene>
    <name evidence="3" type="ORF">H9787_06155</name>
</gene>
<sequence length="253" mass="28625">MEPGKFGPYLRELRTRRGLTQEQVAEALRVSGAAVSKWENGKCLPDLTKLEALAEVLGVGILDLMRCGAAPAPRLAPENAGPDPAAQSWRHQARGAAVLLIFTALVIFLQYFPLHRVVQVWQPSWYETGEISQLAYVGSREEWQTAQPVLELAEQAFSDLSLTEAEAAVRYGELRRYCFPRDRYPEVVREEHDLDLWSAHFSGSSGQMWVFYSQEGYDAAGNRKAGSWRVPSLWYLERALDGTWEVIYIKEHP</sequence>
<dbReference type="GO" id="GO:0003677">
    <property type="term" value="F:DNA binding"/>
    <property type="evidence" value="ECO:0007669"/>
    <property type="project" value="UniProtKB-KW"/>
</dbReference>
<accession>A0A9D2LIC0</accession>
<dbReference type="PANTHER" id="PTHR46558:SF4">
    <property type="entry name" value="DNA-BIDING PHAGE PROTEIN"/>
    <property type="match status" value="1"/>
</dbReference>
<keyword evidence="1" id="KW-0238">DNA-binding</keyword>
<organism evidence="3 4">
    <name type="scientific">Candidatus Oscillibacter excrementigallinarum</name>
    <dbReference type="NCBI Taxonomy" id="2838716"/>
    <lineage>
        <taxon>Bacteria</taxon>
        <taxon>Bacillati</taxon>
        <taxon>Bacillota</taxon>
        <taxon>Clostridia</taxon>
        <taxon>Eubacteriales</taxon>
        <taxon>Oscillospiraceae</taxon>
        <taxon>Oscillibacter</taxon>
    </lineage>
</organism>
<feature type="domain" description="HTH cro/C1-type" evidence="2">
    <location>
        <begin position="10"/>
        <end position="64"/>
    </location>
</feature>
<dbReference type="PROSITE" id="PS50943">
    <property type="entry name" value="HTH_CROC1"/>
    <property type="match status" value="1"/>
</dbReference>
<dbReference type="SUPFAM" id="SSF47413">
    <property type="entry name" value="lambda repressor-like DNA-binding domains"/>
    <property type="match status" value="1"/>
</dbReference>
<evidence type="ECO:0000313" key="3">
    <source>
        <dbReference type="EMBL" id="HJB13277.1"/>
    </source>
</evidence>